<comment type="subcellular location">
    <subcellularLocation>
        <location evidence="1">Membrane</location>
        <topology evidence="1">Multi-pass membrane protein</topology>
    </subcellularLocation>
</comment>
<keyword evidence="4 6" id="KW-1133">Transmembrane helix</keyword>
<feature type="transmembrane region" description="Helical" evidence="6">
    <location>
        <begin position="197"/>
        <end position="216"/>
    </location>
</feature>
<dbReference type="AlphaFoldDB" id="A0A074M8B4"/>
<comment type="caution">
    <text evidence="7">The sequence shown here is derived from an EMBL/GenBank/DDBJ whole genome shotgun (WGS) entry which is preliminary data.</text>
</comment>
<accession>A0A074M8B4</accession>
<feature type="transmembrane region" description="Helical" evidence="6">
    <location>
        <begin position="109"/>
        <end position="127"/>
    </location>
</feature>
<dbReference type="NCBIfam" id="TIGR03717">
    <property type="entry name" value="R_switched_YjbE"/>
    <property type="match status" value="1"/>
</dbReference>
<name>A0A074M8B4_9BACL</name>
<dbReference type="PANTHER" id="PTHR30238:SF4">
    <property type="entry name" value="SLL1022 PROTEIN"/>
    <property type="match status" value="1"/>
</dbReference>
<evidence type="ECO:0000256" key="2">
    <source>
        <dbReference type="ARBA" id="ARBA00007511"/>
    </source>
</evidence>
<evidence type="ECO:0000256" key="6">
    <source>
        <dbReference type="SAM" id="Phobius"/>
    </source>
</evidence>
<evidence type="ECO:0000256" key="5">
    <source>
        <dbReference type="ARBA" id="ARBA00023136"/>
    </source>
</evidence>
<evidence type="ECO:0000313" key="7">
    <source>
        <dbReference type="EMBL" id="KEO82222.1"/>
    </source>
</evidence>
<comment type="similarity">
    <text evidence="2">Belongs to the TerC family.</text>
</comment>
<dbReference type="InterPro" id="IPR022301">
    <property type="entry name" value="Integral_membrane_YjbE"/>
</dbReference>
<feature type="transmembrane region" description="Helical" evidence="6">
    <location>
        <begin position="133"/>
        <end position="154"/>
    </location>
</feature>
<dbReference type="Pfam" id="PF03741">
    <property type="entry name" value="TerC"/>
    <property type="match status" value="1"/>
</dbReference>
<feature type="transmembrane region" description="Helical" evidence="6">
    <location>
        <begin position="6"/>
        <end position="32"/>
    </location>
</feature>
<dbReference type="RefSeq" id="WP_038090848.1">
    <property type="nucleotide sequence ID" value="NZ_JMIR01000025.1"/>
</dbReference>
<protein>
    <submittedName>
        <fullName evidence="7">Membrane protein</fullName>
    </submittedName>
</protein>
<organism evidence="7 8">
    <name type="scientific">Tumebacillus flagellatus</name>
    <dbReference type="NCBI Taxonomy" id="1157490"/>
    <lineage>
        <taxon>Bacteria</taxon>
        <taxon>Bacillati</taxon>
        <taxon>Bacillota</taxon>
        <taxon>Bacilli</taxon>
        <taxon>Bacillales</taxon>
        <taxon>Alicyclobacillaceae</taxon>
        <taxon>Tumebacillus</taxon>
    </lineage>
</organism>
<dbReference type="Proteomes" id="UP000027931">
    <property type="component" value="Unassembled WGS sequence"/>
</dbReference>
<evidence type="ECO:0000256" key="4">
    <source>
        <dbReference type="ARBA" id="ARBA00022989"/>
    </source>
</evidence>
<evidence type="ECO:0000313" key="8">
    <source>
        <dbReference type="Proteomes" id="UP000027931"/>
    </source>
</evidence>
<keyword evidence="3 6" id="KW-0812">Transmembrane</keyword>
<dbReference type="eggNOG" id="COG0861">
    <property type="taxonomic scope" value="Bacteria"/>
</dbReference>
<sequence>MEPTTLYAIILFKIILINLVLSGDNAVVIALACRNLPAKQRRVAFLWGSLGAVVCMVLLTFVALRLLQIPMLQALGGLLLIWIALKLLKSEDDGGHIRQHDSLWRAVRTIIVADLVMSLDNTVAVAATAQGNLVLIGIGLAVSIPLIIWGANLLAKLMARFPVIVWAGALLLGYTAGEMILEDRVTGTYLTAYFPRTAWLFPWLVSVFVLIIGLLLSRREVKVVRKLGRT</sequence>
<feature type="transmembrane region" description="Helical" evidence="6">
    <location>
        <begin position="70"/>
        <end position="88"/>
    </location>
</feature>
<gene>
    <name evidence="7" type="ORF">EL26_16355</name>
</gene>
<reference evidence="7 8" key="1">
    <citation type="journal article" date="2013" name="Int. J. Syst. Evol. Microbiol.">
        <title>Tumebacillus flagellatus sp. nov., an alpha-amylase/pullulanase-producing bacterium isolated from cassava wastewater.</title>
        <authorList>
            <person name="Wang Q."/>
            <person name="Xie N."/>
            <person name="Qin Y."/>
            <person name="Shen N."/>
            <person name="Zhu J."/>
            <person name="Mi H."/>
            <person name="Huang R."/>
        </authorList>
    </citation>
    <scope>NUCLEOTIDE SEQUENCE [LARGE SCALE GENOMIC DNA]</scope>
    <source>
        <strain evidence="7 8">GST4</strain>
    </source>
</reference>
<dbReference type="InterPro" id="IPR005496">
    <property type="entry name" value="Integral_membrane_TerC"/>
</dbReference>
<feature type="transmembrane region" description="Helical" evidence="6">
    <location>
        <begin position="161"/>
        <end position="177"/>
    </location>
</feature>
<dbReference type="EMBL" id="JMIR01000025">
    <property type="protein sequence ID" value="KEO82222.1"/>
    <property type="molecule type" value="Genomic_DNA"/>
</dbReference>
<dbReference type="PANTHER" id="PTHR30238">
    <property type="entry name" value="MEMBRANE BOUND PREDICTED REDOX MODULATOR"/>
    <property type="match status" value="1"/>
</dbReference>
<dbReference type="GO" id="GO:0016020">
    <property type="term" value="C:membrane"/>
    <property type="evidence" value="ECO:0007669"/>
    <property type="project" value="UniProtKB-SubCell"/>
</dbReference>
<keyword evidence="8" id="KW-1185">Reference proteome</keyword>
<proteinExistence type="inferred from homology"/>
<evidence type="ECO:0000256" key="1">
    <source>
        <dbReference type="ARBA" id="ARBA00004141"/>
    </source>
</evidence>
<feature type="transmembrane region" description="Helical" evidence="6">
    <location>
        <begin position="44"/>
        <end position="64"/>
    </location>
</feature>
<keyword evidence="5 6" id="KW-0472">Membrane</keyword>
<evidence type="ECO:0000256" key="3">
    <source>
        <dbReference type="ARBA" id="ARBA00022692"/>
    </source>
</evidence>